<gene>
    <name evidence="2" type="ORF">G9C98_005129</name>
</gene>
<feature type="compositionally biased region" description="Low complexity" evidence="1">
    <location>
        <begin position="214"/>
        <end position="237"/>
    </location>
</feature>
<proteinExistence type="predicted"/>
<feature type="region of interest" description="Disordered" evidence="1">
    <location>
        <begin position="326"/>
        <end position="359"/>
    </location>
</feature>
<organism evidence="2 3">
    <name type="scientific">Cotesia typhae</name>
    <dbReference type="NCBI Taxonomy" id="2053667"/>
    <lineage>
        <taxon>Eukaryota</taxon>
        <taxon>Metazoa</taxon>
        <taxon>Ecdysozoa</taxon>
        <taxon>Arthropoda</taxon>
        <taxon>Hexapoda</taxon>
        <taxon>Insecta</taxon>
        <taxon>Pterygota</taxon>
        <taxon>Neoptera</taxon>
        <taxon>Endopterygota</taxon>
        <taxon>Hymenoptera</taxon>
        <taxon>Apocrita</taxon>
        <taxon>Ichneumonoidea</taxon>
        <taxon>Braconidae</taxon>
        <taxon>Microgastrinae</taxon>
        <taxon>Cotesia</taxon>
    </lineage>
</organism>
<feature type="compositionally biased region" description="Low complexity" evidence="1">
    <location>
        <begin position="193"/>
        <end position="207"/>
    </location>
</feature>
<dbReference type="OrthoDB" id="7635422at2759"/>
<accession>A0A8J5UYX2</accession>
<feature type="region of interest" description="Disordered" evidence="1">
    <location>
        <begin position="193"/>
        <end position="257"/>
    </location>
</feature>
<comment type="caution">
    <text evidence="2">The sequence shown here is derived from an EMBL/GenBank/DDBJ whole genome shotgun (WGS) entry which is preliminary data.</text>
</comment>
<protein>
    <submittedName>
        <fullName evidence="2">Uncharacterized protein</fullName>
    </submittedName>
</protein>
<sequence>TSSQEYKEPSTNVTTVVRRSFTKMIKFMIFLSLVVFTSGHTKSTSESSKQKRSIFESPISSYGHGYPWTRSKNLLKVLKIPSELSLLPTRSIVSYGSAVRPPSPLVVTKHIIVEKQIPVPGKPVIYEKQVPIHVPVHVPVKVPVDRFVPVTVEKSVPVPVPQLLPYPVERQVPVRQDVPYAVPIIITQIAQAPQPTSPPQTFQIASQPSPPPQILQLAPAPQQNPSPQLYQLAQAPHQSPPPQLLQLQQAPQQSPPPQILQLAQAPQPTLATPTLSLQSNLAPQPSNPRPSILPISFSVNAGISAGLQSAPQHPDLQNIDFSSLAQLNSYQPPPSSQPLQSNDLGSLWGSDEYNDLYSK</sequence>
<dbReference type="EMBL" id="JAAOIC020000002">
    <property type="protein sequence ID" value="KAG8042495.1"/>
    <property type="molecule type" value="Genomic_DNA"/>
</dbReference>
<keyword evidence="3" id="KW-1185">Reference proteome</keyword>
<name>A0A8J5UYX2_9HYME</name>
<evidence type="ECO:0000256" key="1">
    <source>
        <dbReference type="SAM" id="MobiDB-lite"/>
    </source>
</evidence>
<reference evidence="2" key="2">
    <citation type="submission" date="2021-04" db="EMBL/GenBank/DDBJ databases">
        <title>Genome-wide patterns of bracovirus chromosomal integration into multiple host tissues during parasitism.</title>
        <authorList>
            <person name="Chebbi M.A.C."/>
        </authorList>
    </citation>
    <scope>NUCLEOTIDE SEQUENCE</scope>
    <source>
        <tissue evidence="2">Whole body</tissue>
    </source>
</reference>
<reference evidence="2" key="1">
    <citation type="submission" date="2020-03" db="EMBL/GenBank/DDBJ databases">
        <authorList>
            <person name="Chebbi M.A."/>
            <person name="Drezen J.M."/>
        </authorList>
    </citation>
    <scope>NUCLEOTIDE SEQUENCE</scope>
    <source>
        <tissue evidence="2">Whole body</tissue>
    </source>
</reference>
<dbReference type="Proteomes" id="UP000729913">
    <property type="component" value="Unassembled WGS sequence"/>
</dbReference>
<dbReference type="AlphaFoldDB" id="A0A8J5UYX2"/>
<evidence type="ECO:0000313" key="3">
    <source>
        <dbReference type="Proteomes" id="UP000729913"/>
    </source>
</evidence>
<feature type="non-terminal residue" evidence="2">
    <location>
        <position position="359"/>
    </location>
</feature>
<evidence type="ECO:0000313" key="2">
    <source>
        <dbReference type="EMBL" id="KAG8042495.1"/>
    </source>
</evidence>